<keyword evidence="3 6" id="KW-0732">Signal</keyword>
<keyword evidence="4" id="KW-0472">Membrane</keyword>
<dbReference type="PROSITE" id="PS51257">
    <property type="entry name" value="PROKAR_LIPOPROTEIN"/>
    <property type="match status" value="1"/>
</dbReference>
<dbReference type="Pfam" id="PF14322">
    <property type="entry name" value="SusD-like_3"/>
    <property type="match status" value="1"/>
</dbReference>
<feature type="domain" description="SusD-like N-terminal" evidence="8">
    <location>
        <begin position="21"/>
        <end position="224"/>
    </location>
</feature>
<evidence type="ECO:0000256" key="6">
    <source>
        <dbReference type="SAM" id="SignalP"/>
    </source>
</evidence>
<protein>
    <submittedName>
        <fullName evidence="9">SusD-like starch-binding protein associating with outer membrane</fullName>
    </submittedName>
</protein>
<dbReference type="SUPFAM" id="SSF48452">
    <property type="entry name" value="TPR-like"/>
    <property type="match status" value="1"/>
</dbReference>
<sequence>MKKKYNAIVIFMLMLSTACGDFLDAKPELSLVIPEELNEYQAILDAEPRQMNYAPKIPLLGADEMELGEGAIPWMTQEELTAYQWEGDYYAVNDYGVDWTYGYQPIYYANVVIDGLRDFKPENEAERNLAMVLEASAKFYRAWSHFQLMQVYAPPYTPGELEQPGIPIRQSADINVATDISTQNDVYLFIMQDLEKAYEGLPEMPDRKTRPSKWAVDALRSRIYIQMQNYSKAAEAGSRALELNNDLMDFKTISPKGAYYFPRFNQEVIFHANQASTGFTFDRQQWVDSELFSLYDSTDLRRSIFFKESRTPGKFNFVSRYSGDYFDWGGLAVDEVLLDRAEALARIGNDSQSLADLNYLLINRYKGNFVPLDLKGSELMTRILLERRRELLFRGIRWMDLRRLNQDPKFAVTLKRMVYGKEKILLPGGSGYTVPIPERELENNPAFN</sequence>
<reference evidence="9 10" key="1">
    <citation type="submission" date="2018-08" db="EMBL/GenBank/DDBJ databases">
        <title>Genomic Encyclopedia of Archaeal and Bacterial Type Strains, Phase II (KMG-II): from individual species to whole genera.</title>
        <authorList>
            <person name="Goeker M."/>
        </authorList>
    </citation>
    <scope>NUCLEOTIDE SEQUENCE [LARGE SCALE GENOMIC DNA]</scope>
    <source>
        <strain evidence="9 10">DSM 15986</strain>
    </source>
</reference>
<dbReference type="InterPro" id="IPR011990">
    <property type="entry name" value="TPR-like_helical_dom_sf"/>
</dbReference>
<feature type="signal peptide" evidence="6">
    <location>
        <begin position="1"/>
        <end position="20"/>
    </location>
</feature>
<feature type="chain" id="PRO_5017630460" evidence="6">
    <location>
        <begin position="21"/>
        <end position="448"/>
    </location>
</feature>
<accession>A0A3E0D4M5</accession>
<dbReference type="AlphaFoldDB" id="A0A3E0D4M5"/>
<gene>
    <name evidence="9" type="ORF">C8N25_14314</name>
</gene>
<name>A0A3E0D4M5_9BACT</name>
<dbReference type="OrthoDB" id="653598at2"/>
<proteinExistence type="inferred from homology"/>
<comment type="similarity">
    <text evidence="2">Belongs to the SusD family.</text>
</comment>
<dbReference type="Pfam" id="PF07980">
    <property type="entry name" value="SusD_RagB"/>
    <property type="match status" value="1"/>
</dbReference>
<comment type="caution">
    <text evidence="9">The sequence shown here is derived from an EMBL/GenBank/DDBJ whole genome shotgun (WGS) entry which is preliminary data.</text>
</comment>
<dbReference type="EMBL" id="QUNF01000043">
    <property type="protein sequence ID" value="REG77514.1"/>
    <property type="molecule type" value="Genomic_DNA"/>
</dbReference>
<dbReference type="Gene3D" id="1.25.40.390">
    <property type="match status" value="1"/>
</dbReference>
<keyword evidence="5" id="KW-0998">Cell outer membrane</keyword>
<evidence type="ECO:0000313" key="9">
    <source>
        <dbReference type="EMBL" id="REG77514.1"/>
    </source>
</evidence>
<evidence type="ECO:0000313" key="10">
    <source>
        <dbReference type="Proteomes" id="UP000256405"/>
    </source>
</evidence>
<evidence type="ECO:0000259" key="8">
    <source>
        <dbReference type="Pfam" id="PF14322"/>
    </source>
</evidence>
<dbReference type="RefSeq" id="WP_086543936.1">
    <property type="nucleotide sequence ID" value="NZ_MSSW01000100.1"/>
</dbReference>
<evidence type="ECO:0000256" key="4">
    <source>
        <dbReference type="ARBA" id="ARBA00023136"/>
    </source>
</evidence>
<keyword evidence="10" id="KW-1185">Reference proteome</keyword>
<evidence type="ECO:0000256" key="3">
    <source>
        <dbReference type="ARBA" id="ARBA00022729"/>
    </source>
</evidence>
<evidence type="ECO:0000256" key="5">
    <source>
        <dbReference type="ARBA" id="ARBA00023237"/>
    </source>
</evidence>
<feature type="domain" description="RagB/SusD" evidence="7">
    <location>
        <begin position="335"/>
        <end position="408"/>
    </location>
</feature>
<dbReference type="InterPro" id="IPR033985">
    <property type="entry name" value="SusD-like_N"/>
</dbReference>
<dbReference type="Proteomes" id="UP000256405">
    <property type="component" value="Unassembled WGS sequence"/>
</dbReference>
<dbReference type="GO" id="GO:0009279">
    <property type="term" value="C:cell outer membrane"/>
    <property type="evidence" value="ECO:0007669"/>
    <property type="project" value="UniProtKB-SubCell"/>
</dbReference>
<evidence type="ECO:0000256" key="2">
    <source>
        <dbReference type="ARBA" id="ARBA00006275"/>
    </source>
</evidence>
<organism evidence="9 10">
    <name type="scientific">Algoriphagus antarcticus</name>
    <dbReference type="NCBI Taxonomy" id="238540"/>
    <lineage>
        <taxon>Bacteria</taxon>
        <taxon>Pseudomonadati</taxon>
        <taxon>Bacteroidota</taxon>
        <taxon>Cytophagia</taxon>
        <taxon>Cytophagales</taxon>
        <taxon>Cyclobacteriaceae</taxon>
        <taxon>Algoriphagus</taxon>
    </lineage>
</organism>
<evidence type="ECO:0000256" key="1">
    <source>
        <dbReference type="ARBA" id="ARBA00004442"/>
    </source>
</evidence>
<evidence type="ECO:0000259" key="7">
    <source>
        <dbReference type="Pfam" id="PF07980"/>
    </source>
</evidence>
<comment type="subcellular location">
    <subcellularLocation>
        <location evidence="1">Cell outer membrane</location>
    </subcellularLocation>
</comment>
<dbReference type="InterPro" id="IPR012944">
    <property type="entry name" value="SusD_RagB_dom"/>
</dbReference>